<comment type="caution">
    <text evidence="1">The sequence shown here is derived from an EMBL/GenBank/DDBJ whole genome shotgun (WGS) entry which is preliminary data.</text>
</comment>
<dbReference type="AlphaFoldDB" id="A0A0F9Q208"/>
<dbReference type="EMBL" id="LAZR01002361">
    <property type="protein sequence ID" value="KKN31037.1"/>
    <property type="molecule type" value="Genomic_DNA"/>
</dbReference>
<accession>A0A0F9Q208</accession>
<name>A0A0F9Q208_9ZZZZ</name>
<organism evidence="1">
    <name type="scientific">marine sediment metagenome</name>
    <dbReference type="NCBI Taxonomy" id="412755"/>
    <lineage>
        <taxon>unclassified sequences</taxon>
        <taxon>metagenomes</taxon>
        <taxon>ecological metagenomes</taxon>
    </lineage>
</organism>
<proteinExistence type="predicted"/>
<reference evidence="1" key="1">
    <citation type="journal article" date="2015" name="Nature">
        <title>Complex archaea that bridge the gap between prokaryotes and eukaryotes.</title>
        <authorList>
            <person name="Spang A."/>
            <person name="Saw J.H."/>
            <person name="Jorgensen S.L."/>
            <person name="Zaremba-Niedzwiedzka K."/>
            <person name="Martijn J."/>
            <person name="Lind A.E."/>
            <person name="van Eijk R."/>
            <person name="Schleper C."/>
            <person name="Guy L."/>
            <person name="Ettema T.J."/>
        </authorList>
    </citation>
    <scope>NUCLEOTIDE SEQUENCE</scope>
</reference>
<gene>
    <name evidence="1" type="ORF">LCGC14_0827870</name>
</gene>
<sequence>MKTRNGFVSNSSSSSFIVAFPRQPTSYDDVFNMMFESKSFFIDGYHDPITTSGVAQMVWGDLQEQLPRLPLSRPYITQQLWDVAVDYRERRRLQATGELQDPWEVGLEPREHDRRRRLEDEYFDKQAGLLADAFLRDNQDSFICSFEYSDDDGAQGSTMEHGDIFRNLPHHRISNH</sequence>
<protein>
    <submittedName>
        <fullName evidence="1">Uncharacterized protein</fullName>
    </submittedName>
</protein>
<evidence type="ECO:0000313" key="1">
    <source>
        <dbReference type="EMBL" id="KKN31037.1"/>
    </source>
</evidence>